<feature type="transmembrane region" description="Helical" evidence="7">
    <location>
        <begin position="261"/>
        <end position="283"/>
    </location>
</feature>
<protein>
    <submittedName>
        <fullName evidence="8">Predicted arabinose efflux permease, MFS family</fullName>
    </submittedName>
</protein>
<dbReference type="PANTHER" id="PTHR23513:SF9">
    <property type="entry name" value="ENTEROBACTIN EXPORTER ENTS"/>
    <property type="match status" value="1"/>
</dbReference>
<evidence type="ECO:0000256" key="2">
    <source>
        <dbReference type="ARBA" id="ARBA00022448"/>
    </source>
</evidence>
<keyword evidence="3" id="KW-1003">Cell membrane</keyword>
<keyword evidence="2" id="KW-0813">Transport</keyword>
<comment type="subcellular location">
    <subcellularLocation>
        <location evidence="1">Cell inner membrane</location>
        <topology evidence="1">Multi-pass membrane protein</topology>
    </subcellularLocation>
</comment>
<sequence length="421" mass="43412">MNVFDRLLDTRPLRFHPAFRRWWAGNALSVFGGQLTTVAVLYQIWDSTGSSVAVGSAGLARAIPVVLFGLIGGAVADNLDRGRLVLLTRTGELLAVGLLTAQALAGVRSLWLLLALVLLQAGCAATGAAARRSLTARLLTGQLLSAGVALNHLGFQVAMLVGPTVAGLLIAEWGVSGCYLLNTVTFAPAIYAVLRLPAMWPEITEPRRGRETIGEGLRFVAGRPELRGAFLTDVLATVLAMPTVLFPMINEQHFGGGPDTLGLFWSALSLGGIVAGALSGLITRLPRPGVVMLGAAGVWSVALAGFGTSQLLWPLLGCLALGGAADTISVIARGSLVQLATPDSHRGRVSSVDHIIGASGPDVGEFRGGLVAAASSASFAAVSGALCCGLGVAALAATNRPLRRFNAFAGRSKETQAPAET</sequence>
<keyword evidence="9" id="KW-1185">Reference proteome</keyword>
<name>A0A1H0REI5_9ACTN</name>
<dbReference type="Pfam" id="PF05977">
    <property type="entry name" value="MFS_3"/>
    <property type="match status" value="1"/>
</dbReference>
<reference evidence="9" key="1">
    <citation type="submission" date="2016-10" db="EMBL/GenBank/DDBJ databases">
        <authorList>
            <person name="Varghese N."/>
            <person name="Submissions S."/>
        </authorList>
    </citation>
    <scope>NUCLEOTIDE SEQUENCE [LARGE SCALE GENOMIC DNA]</scope>
    <source>
        <strain evidence="9">DSM 46732</strain>
    </source>
</reference>
<dbReference type="GO" id="GO:0005886">
    <property type="term" value="C:plasma membrane"/>
    <property type="evidence" value="ECO:0007669"/>
    <property type="project" value="UniProtKB-SubCell"/>
</dbReference>
<feature type="transmembrane region" description="Helical" evidence="7">
    <location>
        <begin position="173"/>
        <end position="194"/>
    </location>
</feature>
<evidence type="ECO:0000256" key="1">
    <source>
        <dbReference type="ARBA" id="ARBA00004429"/>
    </source>
</evidence>
<proteinExistence type="predicted"/>
<dbReference type="SUPFAM" id="SSF103473">
    <property type="entry name" value="MFS general substrate transporter"/>
    <property type="match status" value="1"/>
</dbReference>
<feature type="transmembrane region" description="Helical" evidence="7">
    <location>
        <begin position="370"/>
        <end position="396"/>
    </location>
</feature>
<dbReference type="Proteomes" id="UP000199497">
    <property type="component" value="Unassembled WGS sequence"/>
</dbReference>
<evidence type="ECO:0000256" key="5">
    <source>
        <dbReference type="ARBA" id="ARBA00022989"/>
    </source>
</evidence>
<feature type="transmembrane region" description="Helical" evidence="7">
    <location>
        <begin position="110"/>
        <end position="130"/>
    </location>
</feature>
<feature type="transmembrane region" description="Helical" evidence="7">
    <location>
        <begin position="228"/>
        <end position="249"/>
    </location>
</feature>
<dbReference type="RefSeq" id="WP_092598558.1">
    <property type="nucleotide sequence ID" value="NZ_FNJR01000003.1"/>
</dbReference>
<feature type="transmembrane region" description="Helical" evidence="7">
    <location>
        <begin position="142"/>
        <end position="161"/>
    </location>
</feature>
<gene>
    <name evidence="8" type="ORF">SAMN04487905_10327</name>
</gene>
<keyword evidence="4 7" id="KW-0812">Transmembrane</keyword>
<dbReference type="OrthoDB" id="5494559at2"/>
<evidence type="ECO:0000313" key="9">
    <source>
        <dbReference type="Proteomes" id="UP000199497"/>
    </source>
</evidence>
<dbReference type="InterPro" id="IPR036259">
    <property type="entry name" value="MFS_trans_sf"/>
</dbReference>
<keyword evidence="5 7" id="KW-1133">Transmembrane helix</keyword>
<feature type="transmembrane region" description="Helical" evidence="7">
    <location>
        <begin position="51"/>
        <end position="72"/>
    </location>
</feature>
<dbReference type="CDD" id="cd06173">
    <property type="entry name" value="MFS_MefA_like"/>
    <property type="match status" value="1"/>
</dbReference>
<accession>A0A1H0REI5</accession>
<evidence type="ECO:0000256" key="3">
    <source>
        <dbReference type="ARBA" id="ARBA00022475"/>
    </source>
</evidence>
<dbReference type="InterPro" id="IPR010290">
    <property type="entry name" value="TM_effector"/>
</dbReference>
<evidence type="ECO:0000256" key="6">
    <source>
        <dbReference type="ARBA" id="ARBA00023136"/>
    </source>
</evidence>
<dbReference type="EMBL" id="FNJR01000003">
    <property type="protein sequence ID" value="SDP27815.1"/>
    <property type="molecule type" value="Genomic_DNA"/>
</dbReference>
<evidence type="ECO:0000256" key="7">
    <source>
        <dbReference type="SAM" id="Phobius"/>
    </source>
</evidence>
<dbReference type="PANTHER" id="PTHR23513">
    <property type="entry name" value="INTEGRAL MEMBRANE EFFLUX PROTEIN-RELATED"/>
    <property type="match status" value="1"/>
</dbReference>
<feature type="transmembrane region" description="Helical" evidence="7">
    <location>
        <begin position="84"/>
        <end position="104"/>
    </location>
</feature>
<feature type="transmembrane region" description="Helical" evidence="7">
    <location>
        <begin position="21"/>
        <end position="45"/>
    </location>
</feature>
<dbReference type="AlphaFoldDB" id="A0A1H0REI5"/>
<evidence type="ECO:0000313" key="8">
    <source>
        <dbReference type="EMBL" id="SDP27815.1"/>
    </source>
</evidence>
<keyword evidence="6 7" id="KW-0472">Membrane</keyword>
<organism evidence="8 9">
    <name type="scientific">Actinopolyspora xinjiangensis</name>
    <dbReference type="NCBI Taxonomy" id="405564"/>
    <lineage>
        <taxon>Bacteria</taxon>
        <taxon>Bacillati</taxon>
        <taxon>Actinomycetota</taxon>
        <taxon>Actinomycetes</taxon>
        <taxon>Actinopolysporales</taxon>
        <taxon>Actinopolysporaceae</taxon>
        <taxon>Actinopolyspora</taxon>
    </lineage>
</organism>
<dbReference type="Gene3D" id="1.20.1250.20">
    <property type="entry name" value="MFS general substrate transporter like domains"/>
    <property type="match status" value="1"/>
</dbReference>
<feature type="transmembrane region" description="Helical" evidence="7">
    <location>
        <begin position="290"/>
        <end position="313"/>
    </location>
</feature>
<evidence type="ECO:0000256" key="4">
    <source>
        <dbReference type="ARBA" id="ARBA00022692"/>
    </source>
</evidence>
<dbReference type="STRING" id="405564.SAMN04487905_10327"/>